<proteinExistence type="inferred from homology"/>
<dbReference type="Pfam" id="PF14841">
    <property type="entry name" value="FliG_M"/>
    <property type="match status" value="1"/>
</dbReference>
<evidence type="ECO:0000259" key="13">
    <source>
        <dbReference type="Pfam" id="PF14841"/>
    </source>
</evidence>
<feature type="domain" description="Flagellar motor switch protein FliG middle" evidence="13">
    <location>
        <begin position="120"/>
        <end position="192"/>
    </location>
</feature>
<evidence type="ECO:0000256" key="4">
    <source>
        <dbReference type="ARBA" id="ARBA00021870"/>
    </source>
</evidence>
<dbReference type="InterPro" id="IPR028263">
    <property type="entry name" value="FliG_N"/>
</dbReference>
<dbReference type="GO" id="GO:0009425">
    <property type="term" value="C:bacterial-type flagellum basal body"/>
    <property type="evidence" value="ECO:0007669"/>
    <property type="project" value="UniProtKB-SubCell"/>
</dbReference>
<evidence type="ECO:0000256" key="3">
    <source>
        <dbReference type="ARBA" id="ARBA00010299"/>
    </source>
</evidence>
<feature type="domain" description="Flagellar motor switch protein FliG N-terminal" evidence="14">
    <location>
        <begin position="8"/>
        <end position="110"/>
    </location>
</feature>
<dbReference type="OrthoDB" id="9780302at2"/>
<dbReference type="InterPro" id="IPR011002">
    <property type="entry name" value="FliG_a-hlx"/>
</dbReference>
<dbReference type="Pfam" id="PF14842">
    <property type="entry name" value="FliG_N"/>
    <property type="match status" value="1"/>
</dbReference>
<dbReference type="EMBL" id="AP018052">
    <property type="protein sequence ID" value="BAZ93869.1"/>
    <property type="molecule type" value="Genomic_DNA"/>
</dbReference>
<comment type="similarity">
    <text evidence="3 11">Belongs to the FliG family.</text>
</comment>
<dbReference type="PRINTS" id="PR00954">
    <property type="entry name" value="FLGMOTORFLIG"/>
</dbReference>
<dbReference type="GO" id="GO:0003774">
    <property type="term" value="F:cytoskeletal motor activity"/>
    <property type="evidence" value="ECO:0007669"/>
    <property type="project" value="InterPro"/>
</dbReference>
<evidence type="ECO:0000256" key="1">
    <source>
        <dbReference type="ARBA" id="ARBA00004117"/>
    </source>
</evidence>
<dbReference type="KEGG" id="ttc:FOKN1_1473"/>
<evidence type="ECO:0000256" key="11">
    <source>
        <dbReference type="PIRNR" id="PIRNR003161"/>
    </source>
</evidence>
<keyword evidence="11" id="KW-0997">Cell inner membrane</keyword>
<protein>
    <recommendedName>
        <fullName evidence="4 11">Flagellar motor switch protein FliG</fullName>
    </recommendedName>
</protein>
<dbReference type="PIRSF" id="PIRSF003161">
    <property type="entry name" value="FliG"/>
    <property type="match status" value="1"/>
</dbReference>
<dbReference type="GO" id="GO:0005886">
    <property type="term" value="C:plasma membrane"/>
    <property type="evidence" value="ECO:0007669"/>
    <property type="project" value="UniProtKB-SubCell"/>
</dbReference>
<dbReference type="FunFam" id="1.10.220.30:FF:000001">
    <property type="entry name" value="Flagellar motor switch protein FliG"/>
    <property type="match status" value="1"/>
</dbReference>
<comment type="function">
    <text evidence="10 11">FliG is one of three proteins (FliG, FliN, FliM) that forms the rotor-mounted switch complex (C ring), located at the base of the basal body. This complex interacts with the CheY and CheZ chemotaxis proteins, in addition to contacting components of the motor that determine the direction of flagellar rotation.</text>
</comment>
<sequence>MAENTPTKLNGAERAAIFLMSLGEENASQVLKHMGPKEVQRVGAAMATMTNVSREQVENVLGDFMETYDNQTNLGVGSEEYIRKVLVDALGEEKAGTMVDRILLGHNTKGLESLKWMDARAVAELIRLEHPQIMAIVLSYLDSDHAAEVIAFLPERVRVDVLLRIATLDGIQPAALQELDEIMERQFSGNQNTIQSSGVGGVKSTADILNFIDSSMEAEIMDMIKDADAELGQQIQDLMFVFDNLVDVDDMGVQALLREVSSETLIIALKGADEGVKEKIFKNMSKRASEMLRDDLEAKGPVRISEVETAQKEILAIARRMAEAGDISLGGKGAEEYV</sequence>
<dbReference type="InterPro" id="IPR000090">
    <property type="entry name" value="Flg_Motor_Flig"/>
</dbReference>
<dbReference type="SUPFAM" id="SSF48029">
    <property type="entry name" value="FliG"/>
    <property type="match status" value="2"/>
</dbReference>
<keyword evidence="15" id="KW-0282">Flagellum</keyword>
<dbReference type="GO" id="GO:0006935">
    <property type="term" value="P:chemotaxis"/>
    <property type="evidence" value="ECO:0007669"/>
    <property type="project" value="UniProtKB-KW"/>
</dbReference>
<keyword evidence="15" id="KW-0966">Cell projection</keyword>
<dbReference type="InterPro" id="IPR023087">
    <property type="entry name" value="Flg_Motor_Flig_C"/>
</dbReference>
<evidence type="ECO:0000256" key="8">
    <source>
        <dbReference type="ARBA" id="ARBA00023136"/>
    </source>
</evidence>
<dbReference type="InterPro" id="IPR032779">
    <property type="entry name" value="FliG_M"/>
</dbReference>
<evidence type="ECO:0000256" key="7">
    <source>
        <dbReference type="ARBA" id="ARBA00022779"/>
    </source>
</evidence>
<comment type="subcellular location">
    <subcellularLocation>
        <location evidence="1 11">Bacterial flagellum basal body</location>
    </subcellularLocation>
    <subcellularLocation>
        <location evidence="2 11">Cell inner membrane</location>
        <topology evidence="2 11">Peripheral membrane protein</topology>
        <orientation evidence="2 11">Cytoplasmic side</orientation>
    </subcellularLocation>
</comment>
<dbReference type="Gene3D" id="1.10.220.30">
    <property type="match status" value="3"/>
</dbReference>
<feature type="domain" description="Flagellar motor switch protein FliG C-terminal" evidence="12">
    <location>
        <begin position="223"/>
        <end position="329"/>
    </location>
</feature>
<evidence type="ECO:0000256" key="2">
    <source>
        <dbReference type="ARBA" id="ARBA00004515"/>
    </source>
</evidence>
<organism evidence="15 16">
    <name type="scientific">Thiohalobacter thiocyanaticus</name>
    <dbReference type="NCBI Taxonomy" id="585455"/>
    <lineage>
        <taxon>Bacteria</taxon>
        <taxon>Pseudomonadati</taxon>
        <taxon>Pseudomonadota</taxon>
        <taxon>Gammaproteobacteria</taxon>
        <taxon>Thiohalobacterales</taxon>
        <taxon>Thiohalobacteraceae</taxon>
        <taxon>Thiohalobacter</taxon>
    </lineage>
</organism>
<evidence type="ECO:0000259" key="14">
    <source>
        <dbReference type="Pfam" id="PF14842"/>
    </source>
</evidence>
<evidence type="ECO:0000256" key="9">
    <source>
        <dbReference type="ARBA" id="ARBA00023143"/>
    </source>
</evidence>
<dbReference type="Pfam" id="PF01706">
    <property type="entry name" value="FliG_C"/>
    <property type="match status" value="1"/>
</dbReference>
<keyword evidence="16" id="KW-1185">Reference proteome</keyword>
<dbReference type="PANTHER" id="PTHR30534:SF0">
    <property type="entry name" value="FLAGELLAR MOTOR SWITCH PROTEIN FLIG"/>
    <property type="match status" value="1"/>
</dbReference>
<evidence type="ECO:0000256" key="10">
    <source>
        <dbReference type="ARBA" id="ARBA00025598"/>
    </source>
</evidence>
<keyword evidence="7 11" id="KW-0283">Flagellar rotation</keyword>
<evidence type="ECO:0000313" key="16">
    <source>
        <dbReference type="Proteomes" id="UP000218765"/>
    </source>
</evidence>
<evidence type="ECO:0000256" key="5">
    <source>
        <dbReference type="ARBA" id="ARBA00022475"/>
    </source>
</evidence>
<dbReference type="GO" id="GO:0071973">
    <property type="term" value="P:bacterial-type flagellum-dependent cell motility"/>
    <property type="evidence" value="ECO:0007669"/>
    <property type="project" value="InterPro"/>
</dbReference>
<keyword evidence="6 11" id="KW-0145">Chemotaxis</keyword>
<dbReference type="RefSeq" id="WP_096366021.1">
    <property type="nucleotide sequence ID" value="NZ_AP018052.1"/>
</dbReference>
<reference evidence="15 16" key="1">
    <citation type="submission" date="2017-05" db="EMBL/GenBank/DDBJ databases">
        <title>Thiocyanate degradation by Thiohalobacter thiocyanaticus FOKN1.</title>
        <authorList>
            <person name="Oshiki M."/>
            <person name="Fukushima T."/>
            <person name="Kawano S."/>
            <person name="Nakagawa J."/>
        </authorList>
    </citation>
    <scope>NUCLEOTIDE SEQUENCE [LARGE SCALE GENOMIC DNA]</scope>
    <source>
        <strain evidence="15 16">FOKN1</strain>
    </source>
</reference>
<dbReference type="NCBIfam" id="TIGR00207">
    <property type="entry name" value="fliG"/>
    <property type="match status" value="1"/>
</dbReference>
<name>A0A1Z4VQF5_9GAMM</name>
<dbReference type="PANTHER" id="PTHR30534">
    <property type="entry name" value="FLAGELLAR MOTOR SWITCH PROTEIN FLIG"/>
    <property type="match status" value="1"/>
</dbReference>
<accession>A0A1Z4VQF5</accession>
<evidence type="ECO:0000259" key="12">
    <source>
        <dbReference type="Pfam" id="PF01706"/>
    </source>
</evidence>
<keyword evidence="15" id="KW-0969">Cilium</keyword>
<dbReference type="AlphaFoldDB" id="A0A1Z4VQF5"/>
<keyword evidence="8 11" id="KW-0472">Membrane</keyword>
<evidence type="ECO:0000313" key="15">
    <source>
        <dbReference type="EMBL" id="BAZ93869.1"/>
    </source>
</evidence>
<gene>
    <name evidence="15" type="ORF">FOKN1_1473</name>
</gene>
<dbReference type="Proteomes" id="UP000218765">
    <property type="component" value="Chromosome"/>
</dbReference>
<keyword evidence="9 11" id="KW-0975">Bacterial flagellum</keyword>
<evidence type="ECO:0000256" key="6">
    <source>
        <dbReference type="ARBA" id="ARBA00022500"/>
    </source>
</evidence>
<keyword evidence="5 11" id="KW-1003">Cell membrane</keyword>